<dbReference type="Pfam" id="PF01743">
    <property type="entry name" value="PolyA_pol"/>
    <property type="match status" value="1"/>
</dbReference>
<feature type="binding site" evidence="11">
    <location>
        <position position="111"/>
    </location>
    <ligand>
        <name>ATP</name>
        <dbReference type="ChEBI" id="CHEBI:30616"/>
    </ligand>
</feature>
<comment type="similarity">
    <text evidence="11">Belongs to the tRNA nucleotidyltransferase/poly(A) polymerase family. Bacterial CCA-adding enzyme type 3 subfamily.</text>
</comment>
<keyword evidence="4 11" id="KW-0548">Nucleotidyltransferase</keyword>
<name>A0ABS7UTP3_9BACI</name>
<comment type="catalytic activity">
    <reaction evidence="11">
        <text>a tRNA with a 3' CCA end + 2 CTP + ATP = a tRNA with a 3' CCACCA end + 3 diphosphate</text>
        <dbReference type="Rhea" id="RHEA:76235"/>
        <dbReference type="Rhea" id="RHEA-COMP:10468"/>
        <dbReference type="Rhea" id="RHEA-COMP:18655"/>
        <dbReference type="ChEBI" id="CHEBI:30616"/>
        <dbReference type="ChEBI" id="CHEBI:33019"/>
        <dbReference type="ChEBI" id="CHEBI:37563"/>
        <dbReference type="ChEBI" id="CHEBI:83071"/>
        <dbReference type="ChEBI" id="CHEBI:195187"/>
    </reaction>
</comment>
<feature type="binding site" evidence="11">
    <location>
        <position position="157"/>
    </location>
    <ligand>
        <name>ATP</name>
        <dbReference type="ChEBI" id="CHEBI:30616"/>
    </ligand>
</feature>
<dbReference type="CDD" id="cd05398">
    <property type="entry name" value="NT_ClassII-CCAase"/>
    <property type="match status" value="1"/>
</dbReference>
<evidence type="ECO:0000259" key="13">
    <source>
        <dbReference type="Pfam" id="PF12627"/>
    </source>
</evidence>
<dbReference type="PANTHER" id="PTHR46173:SF1">
    <property type="entry name" value="CCA TRNA NUCLEOTIDYLTRANSFERASE 1, MITOCHONDRIAL"/>
    <property type="match status" value="1"/>
</dbReference>
<dbReference type="EMBL" id="JAIQUM010000033">
    <property type="protein sequence ID" value="MBZ5751496.1"/>
    <property type="molecule type" value="Genomic_DNA"/>
</dbReference>
<dbReference type="Gene3D" id="1.10.110.30">
    <property type="match status" value="1"/>
</dbReference>
<comment type="caution">
    <text evidence="15">The sequence shown here is derived from an EMBL/GenBank/DDBJ whole genome shotgun (WGS) entry which is preliminary data.</text>
</comment>
<evidence type="ECO:0000256" key="1">
    <source>
        <dbReference type="ARBA" id="ARBA00001946"/>
    </source>
</evidence>
<feature type="binding site" evidence="11">
    <location>
        <position position="163"/>
    </location>
    <ligand>
        <name>CTP</name>
        <dbReference type="ChEBI" id="CHEBI:37563"/>
    </ligand>
</feature>
<feature type="binding site" evidence="11">
    <location>
        <position position="163"/>
    </location>
    <ligand>
        <name>ATP</name>
        <dbReference type="ChEBI" id="CHEBI:30616"/>
    </ligand>
</feature>
<dbReference type="InterPro" id="IPR023068">
    <property type="entry name" value="CCA-adding_enz_firmicutes"/>
</dbReference>
<keyword evidence="5 11" id="KW-0479">Metal-binding</keyword>
<protein>
    <recommendedName>
        <fullName evidence="11">CCA-adding enzyme</fullName>
        <ecNumber evidence="11">2.7.7.72</ecNumber>
    </recommendedName>
    <alternativeName>
        <fullName evidence="11">CCA tRNA nucleotidyltransferase</fullName>
    </alternativeName>
    <alternativeName>
        <fullName evidence="11">tRNA CCA-pyrophosphorylase</fullName>
    </alternativeName>
    <alternativeName>
        <fullName evidence="11">tRNA adenylyl-/cytidylyl- transferase</fullName>
    </alternativeName>
    <alternativeName>
        <fullName evidence="11">tRNA nucleotidyltransferase</fullName>
    </alternativeName>
    <alternativeName>
        <fullName evidence="11">tRNA-NT</fullName>
    </alternativeName>
</protein>
<keyword evidence="2 11" id="KW-0808">Transferase</keyword>
<comment type="catalytic activity">
    <reaction evidence="11">
        <text>a tRNA precursor + 2 CTP + ATP = a tRNA with a 3' CCA end + 3 diphosphate</text>
        <dbReference type="Rhea" id="RHEA:14433"/>
        <dbReference type="Rhea" id="RHEA-COMP:10465"/>
        <dbReference type="Rhea" id="RHEA-COMP:10468"/>
        <dbReference type="ChEBI" id="CHEBI:30616"/>
        <dbReference type="ChEBI" id="CHEBI:33019"/>
        <dbReference type="ChEBI" id="CHEBI:37563"/>
        <dbReference type="ChEBI" id="CHEBI:74896"/>
        <dbReference type="ChEBI" id="CHEBI:83071"/>
        <dbReference type="EC" id="2.7.7.72"/>
    </reaction>
</comment>
<gene>
    <name evidence="11" type="primary">cca</name>
    <name evidence="15" type="ORF">K9V48_14865</name>
</gene>
<dbReference type="SUPFAM" id="SSF81301">
    <property type="entry name" value="Nucleotidyltransferase"/>
    <property type="match status" value="1"/>
</dbReference>
<feature type="binding site" evidence="11">
    <location>
        <position position="154"/>
    </location>
    <ligand>
        <name>CTP</name>
        <dbReference type="ChEBI" id="CHEBI:37563"/>
    </ligand>
</feature>
<organism evidence="15 16">
    <name type="scientific">Metabacillus rhizolycopersici</name>
    <dbReference type="NCBI Taxonomy" id="2875709"/>
    <lineage>
        <taxon>Bacteria</taxon>
        <taxon>Bacillati</taxon>
        <taxon>Bacillota</taxon>
        <taxon>Bacilli</taxon>
        <taxon>Bacillales</taxon>
        <taxon>Bacillaceae</taxon>
        <taxon>Metabacillus</taxon>
    </lineage>
</organism>
<evidence type="ECO:0000313" key="16">
    <source>
        <dbReference type="Proteomes" id="UP001165287"/>
    </source>
</evidence>
<keyword evidence="10 11" id="KW-0694">RNA-binding</keyword>
<evidence type="ECO:0000256" key="7">
    <source>
        <dbReference type="ARBA" id="ARBA00022800"/>
    </source>
</evidence>
<evidence type="ECO:0000256" key="3">
    <source>
        <dbReference type="ARBA" id="ARBA00022694"/>
    </source>
</evidence>
<evidence type="ECO:0000256" key="10">
    <source>
        <dbReference type="ARBA" id="ARBA00022884"/>
    </source>
</evidence>
<keyword evidence="8 11" id="KW-0067">ATP-binding</keyword>
<keyword evidence="6 11" id="KW-0547">Nucleotide-binding</keyword>
<evidence type="ECO:0000256" key="8">
    <source>
        <dbReference type="ARBA" id="ARBA00022840"/>
    </source>
</evidence>
<feature type="binding site" evidence="11">
    <location>
        <position position="160"/>
    </location>
    <ligand>
        <name>ATP</name>
        <dbReference type="ChEBI" id="CHEBI:30616"/>
    </ligand>
</feature>
<comment type="function">
    <text evidence="11">Catalyzes the addition and repair of the essential 3'-terminal CCA sequence in tRNAs without using a nucleic acid template. Adds these three nucleotides in the order of C, C, and A to the tRNA nucleotide-73, using CTP and ATP as substrates and producing inorganic pyrophosphate. tRNA 3'-terminal CCA addition is required both for tRNA processing and repair. Also involved in tRNA surveillance by mediating tandem CCA addition to generate a CCACCA at the 3' terminus of unstable tRNAs. While stable tRNAs receive only 3'-terminal CCA, unstable tRNAs are marked with CCACCA and rapidly degraded.</text>
</comment>
<feature type="binding site" evidence="11">
    <location>
        <position position="27"/>
    </location>
    <ligand>
        <name>CTP</name>
        <dbReference type="ChEBI" id="CHEBI:37563"/>
    </ligand>
</feature>
<accession>A0ABS7UTP3</accession>
<evidence type="ECO:0000256" key="4">
    <source>
        <dbReference type="ARBA" id="ARBA00022695"/>
    </source>
</evidence>
<dbReference type="InterPro" id="IPR032810">
    <property type="entry name" value="CCA-adding_enz_C"/>
</dbReference>
<dbReference type="GO" id="GO:0004810">
    <property type="term" value="F:CCA tRNA nucleotidyltransferase activity"/>
    <property type="evidence" value="ECO:0007669"/>
    <property type="project" value="UniProtKB-EC"/>
</dbReference>
<sequence length="404" mass="46493">MERLFLEAKPIVEKLHMAGYEAFYVGGAVRDHLLKRVIGDVDIATSAKPDEVQSLFDHTIDVGAEHGTIIVLHKNTPYEVTTFRTESEYVDFRHPKNVSYITSLKEDLRRRDFTINAMAMDIDGMIQDFFNGEAHLKEKLIQTVGSPSERFTEDALRMLRAVRFVSQLQFTLCPLTKAAIKEHVHLLSAISVERKTMEIEKLLKGINQKCALEIIIETNINQYLPGLETKQQEIKRVSTYDLQLLTTNEELWTLFTYCIAPSSISTFLRKWKLSTKIIKAVEKNIRYLTILNEGQWSDLLLYEAGYETAVSVEWIHSVMTNPSLVESNSRNIKKLIKQLPIKSRDQLAITGHDVIRCLNKEPGPWVSKAITEIEKAVVMNELENNKSAIKEWLMRCKQEFEQNY</sequence>
<evidence type="ECO:0000256" key="2">
    <source>
        <dbReference type="ARBA" id="ARBA00022679"/>
    </source>
</evidence>
<evidence type="ECO:0000259" key="14">
    <source>
        <dbReference type="Pfam" id="PF13735"/>
    </source>
</evidence>
<keyword evidence="9 11" id="KW-0460">Magnesium</keyword>
<evidence type="ECO:0000256" key="9">
    <source>
        <dbReference type="ARBA" id="ARBA00022842"/>
    </source>
</evidence>
<dbReference type="Gene3D" id="1.20.58.560">
    <property type="match status" value="1"/>
</dbReference>
<feature type="binding site" evidence="11">
    <location>
        <position position="160"/>
    </location>
    <ligand>
        <name>CTP</name>
        <dbReference type="ChEBI" id="CHEBI:37563"/>
    </ligand>
</feature>
<dbReference type="NCBIfam" id="NF009814">
    <property type="entry name" value="PRK13299.1"/>
    <property type="match status" value="1"/>
</dbReference>
<dbReference type="InterPro" id="IPR002646">
    <property type="entry name" value="PolA_pol_head_dom"/>
</dbReference>
<reference evidence="15" key="1">
    <citation type="submission" date="2024-05" db="EMBL/GenBank/DDBJ databases">
        <title>Metabacillus sp. nov., isolated from the rhizosphere soil of tomato plants.</title>
        <authorList>
            <person name="Ma R."/>
        </authorList>
    </citation>
    <scope>NUCLEOTIDE SEQUENCE</scope>
    <source>
        <strain evidence="15">DBTR6</strain>
    </source>
</reference>
<feature type="binding site" evidence="11">
    <location>
        <position position="42"/>
    </location>
    <ligand>
        <name>Mg(2+)</name>
        <dbReference type="ChEBI" id="CHEBI:18420"/>
    </ligand>
</feature>
<dbReference type="RefSeq" id="WP_224139786.1">
    <property type="nucleotide sequence ID" value="NZ_JAIQUM010000033.1"/>
</dbReference>
<feature type="binding site" evidence="11">
    <location>
        <position position="40"/>
    </location>
    <ligand>
        <name>Mg(2+)</name>
        <dbReference type="ChEBI" id="CHEBI:18420"/>
    </ligand>
</feature>
<dbReference type="Proteomes" id="UP001165287">
    <property type="component" value="Unassembled WGS sequence"/>
</dbReference>
<feature type="binding site" evidence="11">
    <location>
        <position position="111"/>
    </location>
    <ligand>
        <name>CTP</name>
        <dbReference type="ChEBI" id="CHEBI:37563"/>
    </ligand>
</feature>
<proteinExistence type="inferred from homology"/>
<feature type="binding site" evidence="11">
    <location>
        <position position="30"/>
    </location>
    <ligand>
        <name>ATP</name>
        <dbReference type="ChEBI" id="CHEBI:30616"/>
    </ligand>
</feature>
<dbReference type="SUPFAM" id="SSF81891">
    <property type="entry name" value="Poly A polymerase C-terminal region-like"/>
    <property type="match status" value="1"/>
</dbReference>
<comment type="miscellaneous">
    <text evidence="11">A single active site specifically recognizes both ATP and CTP and is responsible for their addition.</text>
</comment>
<dbReference type="Pfam" id="PF13735">
    <property type="entry name" value="tRNA_NucTran2_2"/>
    <property type="match status" value="1"/>
</dbReference>
<feature type="domain" description="tRNA nucleotidyltransferase/poly(A) polymerase RNA and SrmB- binding" evidence="13">
    <location>
        <begin position="170"/>
        <end position="228"/>
    </location>
</feature>
<feature type="domain" description="Poly A polymerase head" evidence="12">
    <location>
        <begin position="23"/>
        <end position="141"/>
    </location>
</feature>
<feature type="binding site" evidence="11">
    <location>
        <position position="30"/>
    </location>
    <ligand>
        <name>CTP</name>
        <dbReference type="ChEBI" id="CHEBI:37563"/>
    </ligand>
</feature>
<dbReference type="Gene3D" id="3.30.460.10">
    <property type="entry name" value="Beta Polymerase, domain 2"/>
    <property type="match status" value="1"/>
</dbReference>
<evidence type="ECO:0000259" key="12">
    <source>
        <dbReference type="Pfam" id="PF01743"/>
    </source>
</evidence>
<evidence type="ECO:0000313" key="15">
    <source>
        <dbReference type="EMBL" id="MBZ5751496.1"/>
    </source>
</evidence>
<keyword evidence="7 11" id="KW-0692">RNA repair</keyword>
<dbReference type="InterPro" id="IPR050264">
    <property type="entry name" value="Bact_CCA-adding_enz_type3_sf"/>
</dbReference>
<feature type="binding site" evidence="11">
    <location>
        <position position="154"/>
    </location>
    <ligand>
        <name>ATP</name>
        <dbReference type="ChEBI" id="CHEBI:30616"/>
    </ligand>
</feature>
<keyword evidence="16" id="KW-1185">Reference proteome</keyword>
<evidence type="ECO:0000256" key="11">
    <source>
        <dbReference type="HAMAP-Rule" id="MF_01263"/>
    </source>
</evidence>
<feature type="binding site" evidence="11">
    <location>
        <position position="157"/>
    </location>
    <ligand>
        <name>CTP</name>
        <dbReference type="ChEBI" id="CHEBI:37563"/>
    </ligand>
</feature>
<comment type="cofactor">
    <cofactor evidence="1 11">
        <name>Mg(2+)</name>
        <dbReference type="ChEBI" id="CHEBI:18420"/>
    </cofactor>
</comment>
<dbReference type="InterPro" id="IPR032828">
    <property type="entry name" value="PolyA_RNA-bd"/>
</dbReference>
<feature type="binding site" evidence="11">
    <location>
        <position position="27"/>
    </location>
    <ligand>
        <name>ATP</name>
        <dbReference type="ChEBI" id="CHEBI:30616"/>
    </ligand>
</feature>
<dbReference type="HAMAP" id="MF_01263">
    <property type="entry name" value="CCA_bact_type3"/>
    <property type="match status" value="1"/>
</dbReference>
<keyword evidence="3 11" id="KW-0819">tRNA processing</keyword>
<dbReference type="EC" id="2.7.7.72" evidence="11"/>
<feature type="domain" description="CCA-adding enzyme C-terminal" evidence="14">
    <location>
        <begin position="245"/>
        <end position="393"/>
    </location>
</feature>
<evidence type="ECO:0000256" key="6">
    <source>
        <dbReference type="ARBA" id="ARBA00022741"/>
    </source>
</evidence>
<evidence type="ECO:0000256" key="5">
    <source>
        <dbReference type="ARBA" id="ARBA00022723"/>
    </source>
</evidence>
<dbReference type="InterPro" id="IPR043519">
    <property type="entry name" value="NT_sf"/>
</dbReference>
<comment type="subunit">
    <text evidence="11">Homodimer.</text>
</comment>
<dbReference type="PANTHER" id="PTHR46173">
    <property type="entry name" value="CCA TRNA NUCLEOTIDYLTRANSFERASE 1, MITOCHONDRIAL"/>
    <property type="match status" value="1"/>
</dbReference>
<dbReference type="Gene3D" id="1.10.246.80">
    <property type="match status" value="1"/>
</dbReference>
<dbReference type="Pfam" id="PF12627">
    <property type="entry name" value="PolyA_pol_RNAbd"/>
    <property type="match status" value="1"/>
</dbReference>